<evidence type="ECO:0000256" key="5">
    <source>
        <dbReference type="ARBA" id="ARBA00022967"/>
    </source>
</evidence>
<feature type="transmembrane region" description="Helical" evidence="8">
    <location>
        <begin position="714"/>
        <end position="741"/>
    </location>
</feature>
<dbReference type="EMBL" id="JACCQK010000058">
    <property type="protein sequence ID" value="MBG0778593.1"/>
    <property type="molecule type" value="Genomic_DNA"/>
</dbReference>
<dbReference type="InterPro" id="IPR023299">
    <property type="entry name" value="ATPase_P-typ_cyto_dom_N"/>
</dbReference>
<dbReference type="PANTHER" id="PTHR42861">
    <property type="entry name" value="CALCIUM-TRANSPORTING ATPASE"/>
    <property type="match status" value="1"/>
</dbReference>
<dbReference type="SFLD" id="SFLDS00003">
    <property type="entry name" value="Haloacid_Dehalogenase"/>
    <property type="match status" value="1"/>
</dbReference>
<dbReference type="InterPro" id="IPR036412">
    <property type="entry name" value="HAD-like_sf"/>
</dbReference>
<evidence type="ECO:0000313" key="13">
    <source>
        <dbReference type="Proteomes" id="UP000706172"/>
    </source>
</evidence>
<sequence>MSGISFENLKGLAREEVVQRQQRDGFNELPTQGKRKGLDILIGVLREPMFLLLIACGALYLLSGEFQEALMLLGFVFVIIGITFYQERKTERALEALKDLSSPRAYVIRDGEKTRIPGREVVCDDIILLSEGDRVPADCILIHAVNVSIDESLLTGESVPVQKTSTKETSAEIGKPGGDDLPFAFSGTLIVSGQAVGIIKATGIRTELGKIGKALQSIEEERTPLQIQTGKVVRTFAIVGCILCTLVIVVYWLTRGNLLEGFLAGLSLAMAILPEEFPVVLTIFLALGAWRISKFRVLTRRVPAVETLGSATVLCVDKTGTLTLNQMTVSDIVAGDKVFKVEKTNEILPEEFHEVVEYSILASPVDPFDPMEKAMKELGERTLSQTEHLHSSWTLQREYPLSKELLAMSRVWTSASGEDLVIAAKGAPEAIADLCHFDAPKLKWLGEKIDMLSNQGKRVIGVACTRHKKTNLPEHQHDFQFKFIGLIGLEDPVRPNVKGAIEECYTAGIRTIMITGDYPGTAMSIARQIGLQNPDQHITGSELEALSDEQLAERIKEVNIFARMVPEQKLRIVQALKINKEIVAMTGDGVNDAPALKAAHIGVAMGGRGTDVAREAASLVLLDDDFNSIVTAVRMGRRIYDNLKKAMMFILSVHIPIAGLSLIPVLLKWPLILFPVHIVFLELIIDPACTLIFEADKDDRGVMNRKPRSIDAKLFEGSTLLKCFFQGGLTLAVTIAIYLFIRNDHSTETARALAFLTLVVCNLGMILSNRSLTKSSISMLKEKNAAFKWVMTGTVAVMCLVLTIPFFKNLYRFGSVSLNDFFLALAGGLVAIILMELVKVFPLFNRKNRFAKNV</sequence>
<feature type="transmembrane region" description="Helical" evidence="8">
    <location>
        <begin position="672"/>
        <end position="693"/>
    </location>
</feature>
<feature type="domain" description="P-type ATPase A" evidence="9">
    <location>
        <begin position="100"/>
        <end position="215"/>
    </location>
</feature>
<dbReference type="InterPro" id="IPR001757">
    <property type="entry name" value="P_typ_ATPase"/>
</dbReference>
<keyword evidence="4" id="KW-0067">ATP-binding</keyword>
<dbReference type="Gene3D" id="3.40.1110.10">
    <property type="entry name" value="Calcium-transporting ATPase, cytoplasmic domain N"/>
    <property type="match status" value="2"/>
</dbReference>
<evidence type="ECO:0000256" key="4">
    <source>
        <dbReference type="ARBA" id="ARBA00022840"/>
    </source>
</evidence>
<feature type="transmembrane region" description="Helical" evidence="8">
    <location>
        <begin position="753"/>
        <end position="773"/>
    </location>
</feature>
<protein>
    <submittedName>
        <fullName evidence="12">Cation-translocating P-type ATPase</fullName>
    </submittedName>
</protein>
<reference evidence="12" key="1">
    <citation type="submission" date="2020-07" db="EMBL/GenBank/DDBJ databases">
        <title>Severe corrosion of carbon steel in oil field produced water can be linked to methanogenic archaea containing a special type of NiFe hydrogenase.</title>
        <authorList>
            <person name="Lahme S."/>
            <person name="Mand J."/>
            <person name="Longwell J."/>
            <person name="Smith R."/>
            <person name="Enning D."/>
        </authorList>
    </citation>
    <scope>NUCLEOTIDE SEQUENCE</scope>
    <source>
        <strain evidence="12">MIC098Bin6</strain>
    </source>
</reference>
<feature type="transmembrane region" description="Helical" evidence="8">
    <location>
        <begin position="785"/>
        <end position="807"/>
    </location>
</feature>
<dbReference type="AlphaFoldDB" id="A0A931G7H9"/>
<dbReference type="SUPFAM" id="SSF56784">
    <property type="entry name" value="HAD-like"/>
    <property type="match status" value="1"/>
</dbReference>
<evidence type="ECO:0000259" key="11">
    <source>
        <dbReference type="Pfam" id="PF00690"/>
    </source>
</evidence>
<keyword evidence="3" id="KW-0547">Nucleotide-binding</keyword>
<dbReference type="InterPro" id="IPR044492">
    <property type="entry name" value="P_typ_ATPase_HD_dom"/>
</dbReference>
<dbReference type="InterPro" id="IPR004014">
    <property type="entry name" value="ATPase_P-typ_cation-transptr_N"/>
</dbReference>
<dbReference type="PROSITE" id="PS00154">
    <property type="entry name" value="ATPASE_E1_E2"/>
    <property type="match status" value="1"/>
</dbReference>
<dbReference type="SUPFAM" id="SSF81653">
    <property type="entry name" value="Calcium ATPase, transduction domain A"/>
    <property type="match status" value="1"/>
</dbReference>
<dbReference type="Proteomes" id="UP000706172">
    <property type="component" value="Unassembled WGS sequence"/>
</dbReference>
<gene>
    <name evidence="12" type="ORF">H0S81_01505</name>
</gene>
<feature type="transmembrane region" description="Helical" evidence="8">
    <location>
        <begin position="266"/>
        <end position="290"/>
    </location>
</feature>
<evidence type="ECO:0000259" key="9">
    <source>
        <dbReference type="Pfam" id="PF00122"/>
    </source>
</evidence>
<keyword evidence="5" id="KW-1278">Translocase</keyword>
<dbReference type="NCBIfam" id="TIGR01494">
    <property type="entry name" value="ATPase_P-type"/>
    <property type="match status" value="3"/>
</dbReference>
<dbReference type="SFLD" id="SFLDF00027">
    <property type="entry name" value="p-type_atpase"/>
    <property type="match status" value="1"/>
</dbReference>
<comment type="subcellular location">
    <subcellularLocation>
        <location evidence="1">Membrane</location>
        <topology evidence="1">Multi-pass membrane protein</topology>
    </subcellularLocation>
</comment>
<feature type="transmembrane region" description="Helical" evidence="8">
    <location>
        <begin position="232"/>
        <end position="254"/>
    </location>
</feature>
<evidence type="ECO:0000259" key="10">
    <source>
        <dbReference type="Pfam" id="PF00689"/>
    </source>
</evidence>
<feature type="domain" description="Cation-transporting P-type ATPase N-terminal" evidence="11">
    <location>
        <begin position="9"/>
        <end position="59"/>
    </location>
</feature>
<dbReference type="Pfam" id="PF00702">
    <property type="entry name" value="Hydrolase"/>
    <property type="match status" value="1"/>
</dbReference>
<evidence type="ECO:0000256" key="3">
    <source>
        <dbReference type="ARBA" id="ARBA00022741"/>
    </source>
</evidence>
<evidence type="ECO:0000313" key="12">
    <source>
        <dbReference type="EMBL" id="MBG0778593.1"/>
    </source>
</evidence>
<dbReference type="InterPro" id="IPR023298">
    <property type="entry name" value="ATPase_P-typ_TM_dom_sf"/>
</dbReference>
<dbReference type="InterPro" id="IPR023214">
    <property type="entry name" value="HAD_sf"/>
</dbReference>
<keyword evidence="6 8" id="KW-1133">Transmembrane helix</keyword>
<name>A0A931G7H9_9BACT</name>
<accession>A0A931G7H9</accession>
<evidence type="ECO:0000256" key="7">
    <source>
        <dbReference type="ARBA" id="ARBA00023136"/>
    </source>
</evidence>
<feature type="domain" description="Cation-transporting P-type ATPase C-terminal" evidence="10">
    <location>
        <begin position="670"/>
        <end position="841"/>
    </location>
</feature>
<dbReference type="Pfam" id="PF00690">
    <property type="entry name" value="Cation_ATPase_N"/>
    <property type="match status" value="1"/>
</dbReference>
<dbReference type="Pfam" id="PF00122">
    <property type="entry name" value="E1-E2_ATPase"/>
    <property type="match status" value="1"/>
</dbReference>
<evidence type="ECO:0000256" key="2">
    <source>
        <dbReference type="ARBA" id="ARBA00022692"/>
    </source>
</evidence>
<dbReference type="GO" id="GO:0016887">
    <property type="term" value="F:ATP hydrolysis activity"/>
    <property type="evidence" value="ECO:0007669"/>
    <property type="project" value="InterPro"/>
</dbReference>
<comment type="caution">
    <text evidence="12">The sequence shown here is derived from an EMBL/GenBank/DDBJ whole genome shotgun (WGS) entry which is preliminary data.</text>
</comment>
<dbReference type="PRINTS" id="PR00119">
    <property type="entry name" value="CATATPASE"/>
</dbReference>
<organism evidence="12 13">
    <name type="scientific">Desulfotignum balticum</name>
    <dbReference type="NCBI Taxonomy" id="115781"/>
    <lineage>
        <taxon>Bacteria</taxon>
        <taxon>Pseudomonadati</taxon>
        <taxon>Thermodesulfobacteriota</taxon>
        <taxon>Desulfobacteria</taxon>
        <taxon>Desulfobacterales</taxon>
        <taxon>Desulfobacteraceae</taxon>
        <taxon>Desulfotignum</taxon>
    </lineage>
</organism>
<dbReference type="Pfam" id="PF00689">
    <property type="entry name" value="Cation_ATPase_C"/>
    <property type="match status" value="1"/>
</dbReference>
<dbReference type="InterPro" id="IPR006068">
    <property type="entry name" value="ATPase_P-typ_cation-transptr_C"/>
</dbReference>
<dbReference type="GO" id="GO:0016020">
    <property type="term" value="C:membrane"/>
    <property type="evidence" value="ECO:0007669"/>
    <property type="project" value="UniProtKB-SubCell"/>
</dbReference>
<feature type="transmembrane region" description="Helical" evidence="8">
    <location>
        <begin position="646"/>
        <end position="666"/>
    </location>
</feature>
<dbReference type="GO" id="GO:0005524">
    <property type="term" value="F:ATP binding"/>
    <property type="evidence" value="ECO:0007669"/>
    <property type="project" value="UniProtKB-KW"/>
</dbReference>
<dbReference type="Gene3D" id="2.70.150.10">
    <property type="entry name" value="Calcium-transporting ATPase, cytoplasmic transduction domain A"/>
    <property type="match status" value="1"/>
</dbReference>
<dbReference type="Gene3D" id="1.20.1110.10">
    <property type="entry name" value="Calcium-transporting ATPase, transmembrane domain"/>
    <property type="match status" value="2"/>
</dbReference>
<dbReference type="InterPro" id="IPR059000">
    <property type="entry name" value="ATPase_P-type_domA"/>
</dbReference>
<keyword evidence="2 8" id="KW-0812">Transmembrane</keyword>
<dbReference type="PRINTS" id="PR00120">
    <property type="entry name" value="HATPASE"/>
</dbReference>
<evidence type="ECO:0000256" key="6">
    <source>
        <dbReference type="ARBA" id="ARBA00022989"/>
    </source>
</evidence>
<feature type="transmembrane region" description="Helical" evidence="8">
    <location>
        <begin position="44"/>
        <end position="63"/>
    </location>
</feature>
<evidence type="ECO:0000256" key="8">
    <source>
        <dbReference type="SAM" id="Phobius"/>
    </source>
</evidence>
<evidence type="ECO:0000256" key="1">
    <source>
        <dbReference type="ARBA" id="ARBA00004141"/>
    </source>
</evidence>
<dbReference type="InterPro" id="IPR008250">
    <property type="entry name" value="ATPase_P-typ_transduc_dom_A_sf"/>
</dbReference>
<feature type="transmembrane region" description="Helical" evidence="8">
    <location>
        <begin position="69"/>
        <end position="85"/>
    </location>
</feature>
<dbReference type="SUPFAM" id="SSF81665">
    <property type="entry name" value="Calcium ATPase, transmembrane domain M"/>
    <property type="match status" value="1"/>
</dbReference>
<proteinExistence type="predicted"/>
<dbReference type="SFLD" id="SFLDG00002">
    <property type="entry name" value="C1.7:_P-type_atpase_like"/>
    <property type="match status" value="1"/>
</dbReference>
<feature type="transmembrane region" description="Helical" evidence="8">
    <location>
        <begin position="822"/>
        <end position="844"/>
    </location>
</feature>
<dbReference type="SUPFAM" id="SSF81660">
    <property type="entry name" value="Metal cation-transporting ATPase, ATP-binding domain N"/>
    <property type="match status" value="1"/>
</dbReference>
<keyword evidence="7 8" id="KW-0472">Membrane</keyword>
<dbReference type="InterPro" id="IPR018303">
    <property type="entry name" value="ATPase_P-typ_P_site"/>
</dbReference>
<dbReference type="Gene3D" id="3.40.50.1000">
    <property type="entry name" value="HAD superfamily/HAD-like"/>
    <property type="match status" value="2"/>
</dbReference>